<dbReference type="STRING" id="1317125.SAMN05444128_3532"/>
<feature type="domain" description="Histidine kinase" evidence="9">
    <location>
        <begin position="238"/>
        <end position="455"/>
    </location>
</feature>
<evidence type="ECO:0000256" key="7">
    <source>
        <dbReference type="ARBA" id="ARBA00023012"/>
    </source>
</evidence>
<proteinExistence type="predicted"/>
<dbReference type="InterPro" id="IPR004358">
    <property type="entry name" value="Sig_transdc_His_kin-like_C"/>
</dbReference>
<dbReference type="InterPro" id="IPR036890">
    <property type="entry name" value="HATPase_C_sf"/>
</dbReference>
<dbReference type="Gene3D" id="3.30.565.10">
    <property type="entry name" value="Histidine kinase-like ATPase, C-terminal domain"/>
    <property type="match status" value="1"/>
</dbReference>
<dbReference type="Gene3D" id="1.10.287.130">
    <property type="match status" value="1"/>
</dbReference>
<dbReference type="PROSITE" id="PS50109">
    <property type="entry name" value="HIS_KIN"/>
    <property type="match status" value="1"/>
</dbReference>
<dbReference type="EC" id="2.7.13.3" evidence="3"/>
<keyword evidence="8" id="KW-1133">Transmembrane helix</keyword>
<dbReference type="GO" id="GO:0000155">
    <property type="term" value="F:phosphorelay sensor kinase activity"/>
    <property type="evidence" value="ECO:0007669"/>
    <property type="project" value="InterPro"/>
</dbReference>
<dbReference type="OrthoDB" id="594725at2"/>
<dbReference type="PANTHER" id="PTHR45453">
    <property type="entry name" value="PHOSPHATE REGULON SENSOR PROTEIN PHOR"/>
    <property type="match status" value="1"/>
</dbReference>
<dbReference type="Pfam" id="PF02518">
    <property type="entry name" value="HATPase_c"/>
    <property type="match status" value="1"/>
</dbReference>
<protein>
    <recommendedName>
        <fullName evidence="3">histidine kinase</fullName>
        <ecNumber evidence="3">2.7.13.3</ecNumber>
    </recommendedName>
</protein>
<evidence type="ECO:0000313" key="12">
    <source>
        <dbReference type="Proteomes" id="UP000187181"/>
    </source>
</evidence>
<dbReference type="RefSeq" id="WP_083704284.1">
    <property type="nucleotide sequence ID" value="NZ_FTPP01000004.1"/>
</dbReference>
<keyword evidence="4" id="KW-0597">Phosphoprotein</keyword>
<dbReference type="SUPFAM" id="SSF47384">
    <property type="entry name" value="Homodimeric domain of signal transducing histidine kinase"/>
    <property type="match status" value="1"/>
</dbReference>
<dbReference type="InterPro" id="IPR003594">
    <property type="entry name" value="HATPase_dom"/>
</dbReference>
<comment type="subcellular location">
    <subcellularLocation>
        <location evidence="2">Membrane</location>
    </subcellularLocation>
</comment>
<dbReference type="PROSITE" id="PS50885">
    <property type="entry name" value="HAMP"/>
    <property type="match status" value="1"/>
</dbReference>
<evidence type="ECO:0000256" key="3">
    <source>
        <dbReference type="ARBA" id="ARBA00012438"/>
    </source>
</evidence>
<keyword evidence="12" id="KW-1185">Reference proteome</keyword>
<dbReference type="SUPFAM" id="SSF55874">
    <property type="entry name" value="ATPase domain of HSP90 chaperone/DNA topoisomerase II/histidine kinase"/>
    <property type="match status" value="1"/>
</dbReference>
<keyword evidence="8" id="KW-0472">Membrane</keyword>
<dbReference type="EMBL" id="FTPP01000004">
    <property type="protein sequence ID" value="SIT94374.1"/>
    <property type="molecule type" value="Genomic_DNA"/>
</dbReference>
<evidence type="ECO:0000256" key="5">
    <source>
        <dbReference type="ARBA" id="ARBA00022679"/>
    </source>
</evidence>
<dbReference type="GO" id="GO:0005886">
    <property type="term" value="C:plasma membrane"/>
    <property type="evidence" value="ECO:0007669"/>
    <property type="project" value="TreeGrafter"/>
</dbReference>
<dbReference type="SMART" id="SM00387">
    <property type="entry name" value="HATPase_c"/>
    <property type="match status" value="1"/>
</dbReference>
<dbReference type="PANTHER" id="PTHR45453:SF1">
    <property type="entry name" value="PHOSPHATE REGULON SENSOR PROTEIN PHOR"/>
    <property type="match status" value="1"/>
</dbReference>
<evidence type="ECO:0000256" key="6">
    <source>
        <dbReference type="ARBA" id="ARBA00022777"/>
    </source>
</evidence>
<keyword evidence="6 11" id="KW-0418">Kinase</keyword>
<gene>
    <name evidence="11" type="ORF">SAMN05444128_3532</name>
</gene>
<feature type="transmembrane region" description="Helical" evidence="8">
    <location>
        <begin position="157"/>
        <end position="175"/>
    </location>
</feature>
<dbReference type="InterPro" id="IPR003660">
    <property type="entry name" value="HAMP_dom"/>
</dbReference>
<keyword evidence="5" id="KW-0808">Transferase</keyword>
<keyword evidence="7" id="KW-0902">Two-component regulatory system</keyword>
<evidence type="ECO:0000259" key="10">
    <source>
        <dbReference type="PROSITE" id="PS50885"/>
    </source>
</evidence>
<dbReference type="GO" id="GO:0016036">
    <property type="term" value="P:cellular response to phosphate starvation"/>
    <property type="evidence" value="ECO:0007669"/>
    <property type="project" value="TreeGrafter"/>
</dbReference>
<sequence>MRLQYWLIVLFTGLMVLILLSINLVMYSMSSGYRQHNFFLSLENSSTIVASAVLKQEKAEDYYAVKNSILQHLADEEEYILRFDRESDQIKFPEVLPLDEDFYWEAIRNGRARHYQDGVHYVGLFKENADGNDDILVVSSARDVEGDAYRKRLKTTLTIAFLAAVFVMTLTTVFFSKRLFGPMVKIIKKVNSINAFNLNDRLEKEHSLDEISELEDTLNGLLQRIEVAFKSQQAYVSNISHSLRTPLTVIAGEAEIALSQLEQNHRATYSLQMIMQETEKLKHIINTLLELAKTENNREGQPWSVRRLDEILENVQETISKMDTSFKLRVDYSGFPENEAMLYVNCNEQLLTLAICNIILNGFKYSDNQHVMLKLAADGTEVKLQVIDSGIGIPSSEIDKIFDPYFRASNTADYEGFGIGLPLALKILETHKGTIRVSSNVGEGTTMEVVLPAAYAAQSA</sequence>
<name>A0A1R3XRJ0_9BACT</name>
<dbReference type="SMART" id="SM00388">
    <property type="entry name" value="HisKA"/>
    <property type="match status" value="1"/>
</dbReference>
<dbReference type="InterPro" id="IPR005467">
    <property type="entry name" value="His_kinase_dom"/>
</dbReference>
<evidence type="ECO:0000313" key="11">
    <source>
        <dbReference type="EMBL" id="SIT94374.1"/>
    </source>
</evidence>
<dbReference type="InterPro" id="IPR050351">
    <property type="entry name" value="BphY/WalK/GraS-like"/>
</dbReference>
<evidence type="ECO:0000259" key="9">
    <source>
        <dbReference type="PROSITE" id="PS50109"/>
    </source>
</evidence>
<feature type="transmembrane region" description="Helical" evidence="8">
    <location>
        <begin position="6"/>
        <end position="27"/>
    </location>
</feature>
<organism evidence="11 12">
    <name type="scientific">Pontibacter indicus</name>
    <dbReference type="NCBI Taxonomy" id="1317125"/>
    <lineage>
        <taxon>Bacteria</taxon>
        <taxon>Pseudomonadati</taxon>
        <taxon>Bacteroidota</taxon>
        <taxon>Cytophagia</taxon>
        <taxon>Cytophagales</taxon>
        <taxon>Hymenobacteraceae</taxon>
        <taxon>Pontibacter</taxon>
    </lineage>
</organism>
<evidence type="ECO:0000256" key="1">
    <source>
        <dbReference type="ARBA" id="ARBA00000085"/>
    </source>
</evidence>
<dbReference type="Proteomes" id="UP000187181">
    <property type="component" value="Unassembled WGS sequence"/>
</dbReference>
<evidence type="ECO:0000256" key="4">
    <source>
        <dbReference type="ARBA" id="ARBA00022553"/>
    </source>
</evidence>
<dbReference type="Pfam" id="PF00512">
    <property type="entry name" value="HisKA"/>
    <property type="match status" value="1"/>
</dbReference>
<accession>A0A1R3XRJ0</accession>
<feature type="domain" description="HAMP" evidence="10">
    <location>
        <begin position="177"/>
        <end position="230"/>
    </location>
</feature>
<reference evidence="12" key="1">
    <citation type="submission" date="2017-01" db="EMBL/GenBank/DDBJ databases">
        <authorList>
            <person name="Varghese N."/>
            <person name="Submissions S."/>
        </authorList>
    </citation>
    <scope>NUCLEOTIDE SEQUENCE [LARGE SCALE GENOMIC DNA]</scope>
    <source>
        <strain evidence="12">LP100</strain>
    </source>
</reference>
<dbReference type="InterPro" id="IPR036097">
    <property type="entry name" value="HisK_dim/P_sf"/>
</dbReference>
<comment type="catalytic activity">
    <reaction evidence="1">
        <text>ATP + protein L-histidine = ADP + protein N-phospho-L-histidine.</text>
        <dbReference type="EC" id="2.7.13.3"/>
    </reaction>
</comment>
<keyword evidence="8" id="KW-0812">Transmembrane</keyword>
<dbReference type="PRINTS" id="PR00344">
    <property type="entry name" value="BCTRLSENSOR"/>
</dbReference>
<evidence type="ECO:0000256" key="8">
    <source>
        <dbReference type="SAM" id="Phobius"/>
    </source>
</evidence>
<evidence type="ECO:0000256" key="2">
    <source>
        <dbReference type="ARBA" id="ARBA00004370"/>
    </source>
</evidence>
<dbReference type="AlphaFoldDB" id="A0A1R3XRJ0"/>
<dbReference type="CDD" id="cd00082">
    <property type="entry name" value="HisKA"/>
    <property type="match status" value="1"/>
</dbReference>
<dbReference type="InterPro" id="IPR003661">
    <property type="entry name" value="HisK_dim/P_dom"/>
</dbReference>
<dbReference type="Gene3D" id="6.10.340.10">
    <property type="match status" value="1"/>
</dbReference>
<dbReference type="GO" id="GO:0004721">
    <property type="term" value="F:phosphoprotein phosphatase activity"/>
    <property type="evidence" value="ECO:0007669"/>
    <property type="project" value="TreeGrafter"/>
</dbReference>